<dbReference type="Proteomes" id="UP001501207">
    <property type="component" value="Unassembled WGS sequence"/>
</dbReference>
<dbReference type="InterPro" id="IPR000170">
    <property type="entry name" value="High_potential_FeS_prot"/>
</dbReference>
<evidence type="ECO:0000313" key="9">
    <source>
        <dbReference type="EMBL" id="GAA4320100.1"/>
    </source>
</evidence>
<feature type="domain" description="High potential iron-sulfur proteins family profile" evidence="8">
    <location>
        <begin position="41"/>
        <end position="108"/>
    </location>
</feature>
<comment type="caution">
    <text evidence="9">The sequence shown here is derived from an EMBL/GenBank/DDBJ whole genome shotgun (WGS) entry which is preliminary data.</text>
</comment>
<keyword evidence="3" id="KW-0479">Metal-binding</keyword>
<evidence type="ECO:0000256" key="3">
    <source>
        <dbReference type="ARBA" id="ARBA00022723"/>
    </source>
</evidence>
<keyword evidence="10" id="KW-1185">Reference proteome</keyword>
<evidence type="ECO:0000256" key="5">
    <source>
        <dbReference type="ARBA" id="ARBA00023004"/>
    </source>
</evidence>
<protein>
    <recommendedName>
        <fullName evidence="8">High potential iron-sulfur proteins family profile domain-containing protein</fullName>
    </recommendedName>
</protein>
<evidence type="ECO:0000313" key="10">
    <source>
        <dbReference type="Proteomes" id="UP001501207"/>
    </source>
</evidence>
<evidence type="ECO:0000259" key="8">
    <source>
        <dbReference type="PROSITE" id="PS51373"/>
    </source>
</evidence>
<evidence type="ECO:0000256" key="1">
    <source>
        <dbReference type="ARBA" id="ARBA00022448"/>
    </source>
</evidence>
<keyword evidence="4" id="KW-0249">Electron transport</keyword>
<evidence type="ECO:0000256" key="2">
    <source>
        <dbReference type="ARBA" id="ARBA00022485"/>
    </source>
</evidence>
<keyword evidence="5" id="KW-0408">Iron</keyword>
<name>A0ABP8G9G7_9BACT</name>
<feature type="compositionally biased region" description="Basic and acidic residues" evidence="7">
    <location>
        <begin position="22"/>
        <end position="33"/>
    </location>
</feature>
<evidence type="ECO:0000256" key="7">
    <source>
        <dbReference type="SAM" id="MobiDB-lite"/>
    </source>
</evidence>
<dbReference type="InterPro" id="IPR036369">
    <property type="entry name" value="HIPIP_sf"/>
</dbReference>
<evidence type="ECO:0000256" key="4">
    <source>
        <dbReference type="ARBA" id="ARBA00022982"/>
    </source>
</evidence>
<dbReference type="SUPFAM" id="SSF57652">
    <property type="entry name" value="HIPIP (high potential iron protein)"/>
    <property type="match status" value="1"/>
</dbReference>
<proteinExistence type="predicted"/>
<organism evidence="9 10">
    <name type="scientific">Compostibacter hankyongensis</name>
    <dbReference type="NCBI Taxonomy" id="1007089"/>
    <lineage>
        <taxon>Bacteria</taxon>
        <taxon>Pseudomonadati</taxon>
        <taxon>Bacteroidota</taxon>
        <taxon>Chitinophagia</taxon>
        <taxon>Chitinophagales</taxon>
        <taxon>Chitinophagaceae</taxon>
        <taxon>Compostibacter</taxon>
    </lineage>
</organism>
<keyword evidence="2" id="KW-0004">4Fe-4S</keyword>
<gene>
    <name evidence="9" type="ORF">GCM10023143_34040</name>
</gene>
<dbReference type="PROSITE" id="PS51373">
    <property type="entry name" value="HIPIP"/>
    <property type="match status" value="1"/>
</dbReference>
<dbReference type="Gene3D" id="4.10.490.10">
    <property type="entry name" value="High potential iron-sulphur protein"/>
    <property type="match status" value="1"/>
</dbReference>
<reference evidence="10" key="1">
    <citation type="journal article" date="2019" name="Int. J. Syst. Evol. Microbiol.">
        <title>The Global Catalogue of Microorganisms (GCM) 10K type strain sequencing project: providing services to taxonomists for standard genome sequencing and annotation.</title>
        <authorList>
            <consortium name="The Broad Institute Genomics Platform"/>
            <consortium name="The Broad Institute Genome Sequencing Center for Infectious Disease"/>
            <person name="Wu L."/>
            <person name="Ma J."/>
        </authorList>
    </citation>
    <scope>NUCLEOTIDE SEQUENCE [LARGE SCALE GENOMIC DNA]</scope>
    <source>
        <strain evidence="10">JCM 17664</strain>
    </source>
</reference>
<keyword evidence="1" id="KW-0813">Transport</keyword>
<sequence length="108" mass="11060">MSIGAVFLGGSILLSACGQKKASPDKEKTDKKPAGNSGSCDDLTGVSPEEVKKRQTFGYVKESTVPGSHCGNCGLFIPPAEGASCGGCLLFKGPIDPAGYCTQYAPKT</sequence>
<evidence type="ECO:0000256" key="6">
    <source>
        <dbReference type="ARBA" id="ARBA00023014"/>
    </source>
</evidence>
<dbReference type="EMBL" id="BAABFN010000022">
    <property type="protein sequence ID" value="GAA4320100.1"/>
    <property type="molecule type" value="Genomic_DNA"/>
</dbReference>
<feature type="region of interest" description="Disordered" evidence="7">
    <location>
        <begin position="17"/>
        <end position="47"/>
    </location>
</feature>
<keyword evidence="6" id="KW-0411">Iron-sulfur</keyword>
<accession>A0ABP8G9G7</accession>